<dbReference type="RefSeq" id="WP_087459486.1">
    <property type="nucleotide sequence ID" value="NZ_CP021425.1"/>
</dbReference>
<keyword evidence="2" id="KW-0808">Transferase</keyword>
<dbReference type="Gene3D" id="1.10.1070.20">
    <property type="match status" value="1"/>
</dbReference>
<dbReference type="Pfam" id="PF13657">
    <property type="entry name" value="Couple_hipA"/>
    <property type="match status" value="1"/>
</dbReference>
<dbReference type="NCBIfam" id="TIGR03071">
    <property type="entry name" value="couple_hipA"/>
    <property type="match status" value="1"/>
</dbReference>
<gene>
    <name evidence="6" type="ORF">OLMES_0157</name>
</gene>
<comment type="similarity">
    <text evidence="1">Belongs to the HipA Ser/Thr kinase family.</text>
</comment>
<dbReference type="InterPro" id="IPR052028">
    <property type="entry name" value="HipA_Ser/Thr_kinase"/>
</dbReference>
<dbReference type="OrthoDB" id="9805913at2"/>
<name>A0A1Y0I413_9GAMM</name>
<sequence>MNIFDVYFNSLLAGQLTIDNAMRMRFSYAEDYRANQGEPISLTMPVSTKNHSDDVVFPFVENLLPEGEIRMLIQHQNKIEDGNFARFIELLGGDVAGALSIQPLGKSPEFEQIDATTELDDAALSQLLLDIQDRPFNIYPQQQAGNRLSLAGAQNKLPVIRKSGKTFEARNAPSTHIIKPPRKDGRFKSLVYNEYICMKAAEIAGIQAAAVSLLEITDVNGLESDALLITRYDRVLPDHSNNTAQIIKRLQQEDLCQLCSIPSTMKYEVNGGPGFEALFAKINEFSLIPVKDDIEALRRIIFNLIIGNYDAHAKNFSFLVTSNGNTSLSPAYDLVCTELYENLDRTFAMSIGETQTLDTLTEASFKQMFEKINKKFSTIRKQLIKFADSSLKAVTSVVSDFREGDFYQSDIQAADKILKIAKTNHQIVLKSLRAA</sequence>
<dbReference type="AlphaFoldDB" id="A0A1Y0I413"/>
<organism evidence="6 7">
    <name type="scientific">Oleiphilus messinensis</name>
    <dbReference type="NCBI Taxonomy" id="141451"/>
    <lineage>
        <taxon>Bacteria</taxon>
        <taxon>Pseudomonadati</taxon>
        <taxon>Pseudomonadota</taxon>
        <taxon>Gammaproteobacteria</taxon>
        <taxon>Oceanospirillales</taxon>
        <taxon>Oleiphilaceae</taxon>
        <taxon>Oleiphilus</taxon>
    </lineage>
</organism>
<dbReference type="GO" id="GO:0004674">
    <property type="term" value="F:protein serine/threonine kinase activity"/>
    <property type="evidence" value="ECO:0007669"/>
    <property type="project" value="TreeGrafter"/>
</dbReference>
<evidence type="ECO:0000256" key="1">
    <source>
        <dbReference type="ARBA" id="ARBA00010164"/>
    </source>
</evidence>
<feature type="domain" description="HipA N-terminal subdomain 1" evidence="5">
    <location>
        <begin position="5"/>
        <end position="101"/>
    </location>
</feature>
<dbReference type="KEGG" id="ome:OLMES_0157"/>
<dbReference type="GO" id="GO:0005829">
    <property type="term" value="C:cytosol"/>
    <property type="evidence" value="ECO:0007669"/>
    <property type="project" value="TreeGrafter"/>
</dbReference>
<evidence type="ECO:0000259" key="4">
    <source>
        <dbReference type="Pfam" id="PF07804"/>
    </source>
</evidence>
<dbReference type="PANTHER" id="PTHR37419">
    <property type="entry name" value="SERINE/THREONINE-PROTEIN KINASE TOXIN HIPA"/>
    <property type="match status" value="1"/>
</dbReference>
<accession>A0A1Y0I413</accession>
<dbReference type="Pfam" id="PF07804">
    <property type="entry name" value="HipA_C"/>
    <property type="match status" value="1"/>
</dbReference>
<keyword evidence="7" id="KW-1185">Reference proteome</keyword>
<evidence type="ECO:0000313" key="6">
    <source>
        <dbReference type="EMBL" id="ARU54265.1"/>
    </source>
</evidence>
<evidence type="ECO:0000256" key="3">
    <source>
        <dbReference type="ARBA" id="ARBA00022777"/>
    </source>
</evidence>
<evidence type="ECO:0000259" key="5">
    <source>
        <dbReference type="Pfam" id="PF13657"/>
    </source>
</evidence>
<dbReference type="InterPro" id="IPR012893">
    <property type="entry name" value="HipA-like_C"/>
</dbReference>
<dbReference type="InterPro" id="IPR017508">
    <property type="entry name" value="HipA_N1"/>
</dbReference>
<feature type="domain" description="HipA-like C-terminal" evidence="4">
    <location>
        <begin position="148"/>
        <end position="377"/>
    </location>
</feature>
<proteinExistence type="inferred from homology"/>
<evidence type="ECO:0000256" key="2">
    <source>
        <dbReference type="ARBA" id="ARBA00022679"/>
    </source>
</evidence>
<evidence type="ECO:0000313" key="7">
    <source>
        <dbReference type="Proteomes" id="UP000196027"/>
    </source>
</evidence>
<dbReference type="PANTHER" id="PTHR37419:SF1">
    <property type="entry name" value="SERINE_THREONINE-PROTEIN KINASE TOXIN HIPA"/>
    <property type="match status" value="1"/>
</dbReference>
<keyword evidence="3" id="KW-0418">Kinase</keyword>
<reference evidence="6 7" key="1">
    <citation type="submission" date="2017-05" db="EMBL/GenBank/DDBJ databases">
        <title>Genomic insights into alkan degradation activity of Oleiphilus messinensis.</title>
        <authorList>
            <person name="Kozyavkin S.A."/>
            <person name="Slesarev A.I."/>
            <person name="Golyshin P.N."/>
            <person name="Korzhenkov A."/>
            <person name="Golyshina O.N."/>
            <person name="Toshchakov S.V."/>
        </authorList>
    </citation>
    <scope>NUCLEOTIDE SEQUENCE [LARGE SCALE GENOMIC DNA]</scope>
    <source>
        <strain evidence="6 7">ME102</strain>
    </source>
</reference>
<dbReference type="Proteomes" id="UP000196027">
    <property type="component" value="Chromosome"/>
</dbReference>
<protein>
    <submittedName>
        <fullName evidence="6">HipA N-terminal domain protein</fullName>
    </submittedName>
</protein>
<dbReference type="EMBL" id="CP021425">
    <property type="protein sequence ID" value="ARU54265.1"/>
    <property type="molecule type" value="Genomic_DNA"/>
</dbReference>